<dbReference type="ProteomicsDB" id="363253"/>
<protein>
    <submittedName>
        <fullName evidence="1">Transportin 3</fullName>
    </submittedName>
</protein>
<accession>E9Q0H8</accession>
<dbReference type="HOGENOM" id="CLU_3260379_0_0_1"/>
<keyword evidence="4 5" id="KW-1267">Proteomics identification</keyword>
<sequence length="42" mass="4718">MEGAKPTLQLVYQAVQALYHDPDPSGKERASFWLGELQRSSL</sequence>
<dbReference type="Bgee" id="ENSMUSG00000012535">
    <property type="expression patterns" value="Expressed in floor plate of midbrain and 264 other cell types or tissues"/>
</dbReference>
<evidence type="ECO:0007829" key="5">
    <source>
        <dbReference type="ProteomicsDB" id="E9Q0H8"/>
    </source>
</evidence>
<dbReference type="Ensembl" id="ENSMUST00000170350.8">
    <property type="protein sequence ID" value="ENSMUSP00000131411.2"/>
    <property type="gene ID" value="ENSMUSG00000012535.15"/>
</dbReference>
<evidence type="ECO:0000313" key="3">
    <source>
        <dbReference type="Proteomes" id="UP000000589"/>
    </source>
</evidence>
<dbReference type="InterPro" id="IPR011989">
    <property type="entry name" value="ARM-like"/>
</dbReference>
<dbReference type="VEuPathDB" id="HostDB:ENSMUSG00000012535"/>
<dbReference type="InterPro" id="IPR051345">
    <property type="entry name" value="Importin_beta-like_NTR"/>
</dbReference>
<dbReference type="MGI" id="MGI:1196412">
    <property type="gene designation" value="Tnpo3"/>
</dbReference>
<dbReference type="Antibodypedia" id="17836">
    <property type="antibodies" value="147 antibodies from 32 providers"/>
</dbReference>
<dbReference type="PANTHER" id="PTHR12363">
    <property type="entry name" value="TRANSPORTIN 3 AND IMPORTIN 13"/>
    <property type="match status" value="1"/>
</dbReference>
<keyword evidence="3" id="KW-1185">Reference proteome</keyword>
<evidence type="ECO:0000313" key="1">
    <source>
        <dbReference type="Ensembl" id="ENSMUSP00000131411.2"/>
    </source>
</evidence>
<reference evidence="6" key="2">
    <citation type="journal article" date="2010" name="Cell">
        <title>A tissue-specific atlas of mouse protein phosphorylation and expression.</title>
        <authorList>
            <person name="Huttlin E.L."/>
            <person name="Jedrychowski M.P."/>
            <person name="Elias J.E."/>
            <person name="Goswami T."/>
            <person name="Rad R."/>
            <person name="Beausoleil S.A."/>
            <person name="Villen J."/>
            <person name="Haas W."/>
            <person name="Sowa M.E."/>
            <person name="Gygi S.P."/>
        </authorList>
    </citation>
    <scope>IDENTIFICATION BY MASS SPECTROMETRY [LARGE SCALE ANALYSIS]</scope>
</reference>
<dbReference type="GeneTree" id="ENSGT00530000063347"/>
<gene>
    <name evidence="1 2" type="primary">Tnpo3</name>
</gene>
<dbReference type="Proteomes" id="UP000000589">
    <property type="component" value="Chromosome 6"/>
</dbReference>
<evidence type="ECO:0007829" key="4">
    <source>
        <dbReference type="PeptideAtlas" id="E9Q0H8"/>
    </source>
</evidence>
<dbReference type="AlphaFoldDB" id="E9Q0H8"/>
<reference evidence="1 3" key="1">
    <citation type="journal article" date="2009" name="PLoS Biol.">
        <title>Lineage-specific biology revealed by a finished genome assembly of the mouse.</title>
        <authorList>
            <consortium name="Mouse Genome Sequencing Consortium"/>
            <person name="Church D.M."/>
            <person name="Goodstadt L."/>
            <person name="Hillier L.W."/>
            <person name="Zody M.C."/>
            <person name="Goldstein S."/>
            <person name="She X."/>
            <person name="Bult C.J."/>
            <person name="Agarwala R."/>
            <person name="Cherry J.L."/>
            <person name="DiCuccio M."/>
            <person name="Hlavina W."/>
            <person name="Kapustin Y."/>
            <person name="Meric P."/>
            <person name="Maglott D."/>
            <person name="Birtle Z."/>
            <person name="Marques A.C."/>
            <person name="Graves T."/>
            <person name="Zhou S."/>
            <person name="Teague B."/>
            <person name="Potamousis K."/>
            <person name="Churas C."/>
            <person name="Place M."/>
            <person name="Herschleb J."/>
            <person name="Runnheim R."/>
            <person name="Forrest D."/>
            <person name="Amos-Landgraf J."/>
            <person name="Schwartz D.C."/>
            <person name="Cheng Z."/>
            <person name="Lindblad-Toh K."/>
            <person name="Eichler E.E."/>
            <person name="Ponting C.P."/>
        </authorList>
    </citation>
    <scope>NUCLEOTIDE SEQUENCE [LARGE SCALE GENOMIC DNA]</scope>
    <source>
        <strain evidence="1 3">C57BL/6J</strain>
    </source>
</reference>
<dbReference type="SMR" id="E9Q0H8"/>
<dbReference type="AGR" id="MGI:1196412"/>
<evidence type="ECO:0007829" key="6">
    <source>
        <dbReference type="PubMed" id="21183079"/>
    </source>
</evidence>
<dbReference type="ExpressionAtlas" id="E9Q0H8">
    <property type="expression patterns" value="baseline and differential"/>
</dbReference>
<dbReference type="Gene3D" id="1.25.10.10">
    <property type="entry name" value="Leucine-rich Repeat Variant"/>
    <property type="match status" value="1"/>
</dbReference>
<proteinExistence type="evidence at protein level"/>
<reference evidence="1 3" key="3">
    <citation type="journal article" date="2011" name="PLoS Biol.">
        <title>Modernizing reference genome assemblies.</title>
        <authorList>
            <person name="Church D.M."/>
            <person name="Schneider V.A."/>
            <person name="Graves T."/>
            <person name="Auger K."/>
            <person name="Cunningham F."/>
            <person name="Bouk N."/>
            <person name="Chen H.C."/>
            <person name="Agarwala R."/>
            <person name="McLaren W.M."/>
            <person name="Ritchie G.R."/>
            <person name="Albracht D."/>
            <person name="Kremitzki M."/>
            <person name="Rock S."/>
            <person name="Kotkiewicz H."/>
            <person name="Kremitzki C."/>
            <person name="Wollam A."/>
            <person name="Trani L."/>
            <person name="Fulton L."/>
            <person name="Fulton R."/>
            <person name="Matthews L."/>
            <person name="Whitehead S."/>
            <person name="Chow W."/>
            <person name="Torrance J."/>
            <person name="Dunn M."/>
            <person name="Harden G."/>
            <person name="Threadgold G."/>
            <person name="Wood J."/>
            <person name="Collins J."/>
            <person name="Heath P."/>
            <person name="Griffiths G."/>
            <person name="Pelan S."/>
            <person name="Grafham D."/>
            <person name="Eichler E.E."/>
            <person name="Weinstock G."/>
            <person name="Mardis E.R."/>
            <person name="Wilson R.K."/>
            <person name="Howe K."/>
            <person name="Flicek P."/>
            <person name="Hubbard T."/>
        </authorList>
    </citation>
    <scope>NUCLEOTIDE SEQUENCE [LARGE SCALE GENOMIC DNA]</scope>
    <source>
        <strain evidence="1 3">C57BL/6J</strain>
    </source>
</reference>
<name>E9Q0H8_MOUSE</name>
<reference evidence="1" key="5">
    <citation type="submission" date="2025-09" db="UniProtKB">
        <authorList>
            <consortium name="Ensembl"/>
        </authorList>
    </citation>
    <scope>IDENTIFICATION</scope>
    <source>
        <strain evidence="1">C57BL/6J</strain>
    </source>
</reference>
<dbReference type="PANTHER" id="PTHR12363:SF42">
    <property type="entry name" value="TRANSPORTIN-3"/>
    <property type="match status" value="1"/>
</dbReference>
<evidence type="ECO:0000313" key="2">
    <source>
        <dbReference type="MGI" id="MGI:1196412"/>
    </source>
</evidence>
<reference evidence="1" key="4">
    <citation type="submission" date="2025-08" db="UniProtKB">
        <authorList>
            <consortium name="Ensembl"/>
        </authorList>
    </citation>
    <scope>IDENTIFICATION</scope>
    <source>
        <strain evidence="1">C57BL/6J</strain>
    </source>
</reference>
<organism evidence="1 3">
    <name type="scientific">Mus musculus</name>
    <name type="common">Mouse</name>
    <dbReference type="NCBI Taxonomy" id="10090"/>
    <lineage>
        <taxon>Eukaryota</taxon>
        <taxon>Metazoa</taxon>
        <taxon>Chordata</taxon>
        <taxon>Craniata</taxon>
        <taxon>Vertebrata</taxon>
        <taxon>Euteleostomi</taxon>
        <taxon>Mammalia</taxon>
        <taxon>Eutheria</taxon>
        <taxon>Euarchontoglires</taxon>
        <taxon>Glires</taxon>
        <taxon>Rodentia</taxon>
        <taxon>Myomorpha</taxon>
        <taxon>Muroidea</taxon>
        <taxon>Muridae</taxon>
        <taxon>Murinae</taxon>
        <taxon>Mus</taxon>
        <taxon>Mus</taxon>
    </lineage>
</organism>